<dbReference type="Proteomes" id="UP001324634">
    <property type="component" value="Chromosome"/>
</dbReference>
<organism evidence="1 2">
    <name type="scientific">Peredibacter starrii</name>
    <dbReference type="NCBI Taxonomy" id="28202"/>
    <lineage>
        <taxon>Bacteria</taxon>
        <taxon>Pseudomonadati</taxon>
        <taxon>Bdellovibrionota</taxon>
        <taxon>Bacteriovoracia</taxon>
        <taxon>Bacteriovoracales</taxon>
        <taxon>Bacteriovoracaceae</taxon>
        <taxon>Peredibacter</taxon>
    </lineage>
</organism>
<gene>
    <name evidence="1" type="ORF">SOO65_15120</name>
</gene>
<evidence type="ECO:0000313" key="1">
    <source>
        <dbReference type="EMBL" id="WPU64026.1"/>
    </source>
</evidence>
<reference evidence="1 2" key="1">
    <citation type="submission" date="2023-11" db="EMBL/GenBank/DDBJ databases">
        <title>Peredibacter starrii A3.12.</title>
        <authorList>
            <person name="Mitchell R.J."/>
        </authorList>
    </citation>
    <scope>NUCLEOTIDE SEQUENCE [LARGE SCALE GENOMIC DNA]</scope>
    <source>
        <strain evidence="1 2">A3.12</strain>
    </source>
</reference>
<proteinExistence type="predicted"/>
<keyword evidence="2" id="KW-1185">Reference proteome</keyword>
<accession>A0AAX4HLD1</accession>
<sequence length="148" mass="16859">MMNSLLANMRWICVPSDSMGQDWLQKSQELDDRLPHEGMDLAEEAVYLLFSDTPSEMLEGNGRALIARSVIGPKKNLEAPLKLIDWKAAPVWREKLVGETLQELLEDAEEKRLRAQKATKAFAKPFSICVRRRLVPGLVLETEVIFHE</sequence>
<name>A0AAX4HLD1_9BACT</name>
<dbReference type="EMBL" id="CP139487">
    <property type="protein sequence ID" value="WPU64026.1"/>
    <property type="molecule type" value="Genomic_DNA"/>
</dbReference>
<protein>
    <submittedName>
        <fullName evidence="1">Uncharacterized protein</fullName>
    </submittedName>
</protein>
<dbReference type="RefSeq" id="WP_321391941.1">
    <property type="nucleotide sequence ID" value="NZ_CP139487.1"/>
</dbReference>
<dbReference type="AlphaFoldDB" id="A0AAX4HLD1"/>
<evidence type="ECO:0000313" key="2">
    <source>
        <dbReference type="Proteomes" id="UP001324634"/>
    </source>
</evidence>
<dbReference type="KEGG" id="psti:SOO65_15120"/>